<dbReference type="AlphaFoldDB" id="G9WLN3"/>
<keyword evidence="7" id="KW-1185">Reference proteome</keyword>
<proteinExistence type="predicted"/>
<feature type="transmembrane region" description="Helical" evidence="5">
    <location>
        <begin position="189"/>
        <end position="206"/>
    </location>
</feature>
<dbReference type="InterPro" id="IPR035952">
    <property type="entry name" value="Rhomboid-like_sf"/>
</dbReference>
<keyword evidence="3 5" id="KW-1133">Transmembrane helix</keyword>
<evidence type="ECO:0000313" key="6">
    <source>
        <dbReference type="EMBL" id="EHL12688.1"/>
    </source>
</evidence>
<keyword evidence="2 5" id="KW-0812">Transmembrane</keyword>
<evidence type="ECO:0000256" key="5">
    <source>
        <dbReference type="SAM" id="Phobius"/>
    </source>
</evidence>
<dbReference type="Proteomes" id="UP000018461">
    <property type="component" value="Unassembled WGS sequence"/>
</dbReference>
<evidence type="ECO:0000256" key="3">
    <source>
        <dbReference type="ARBA" id="ARBA00022989"/>
    </source>
</evidence>
<evidence type="ECO:0000256" key="2">
    <source>
        <dbReference type="ARBA" id="ARBA00022692"/>
    </source>
</evidence>
<feature type="transmembrane region" description="Helical" evidence="5">
    <location>
        <begin position="134"/>
        <end position="157"/>
    </location>
</feature>
<dbReference type="EMBL" id="AFZC02000003">
    <property type="protein sequence ID" value="EHL12688.1"/>
    <property type="molecule type" value="Genomic_DNA"/>
</dbReference>
<dbReference type="Gene3D" id="1.20.1540.10">
    <property type="entry name" value="Rhomboid-like"/>
    <property type="match status" value="1"/>
</dbReference>
<reference evidence="6" key="1">
    <citation type="submission" date="2011-08" db="EMBL/GenBank/DDBJ databases">
        <authorList>
            <consortium name="The Broad Institute Genome Sequencing Platform"/>
            <person name="Earl A."/>
            <person name="Ward D."/>
            <person name="Feldgarden M."/>
            <person name="Gevers D."/>
            <person name="Sizova M."/>
            <person name="Hazen A."/>
            <person name="Epstein S."/>
            <person name="Young S.K."/>
            <person name="Zeng Q."/>
            <person name="Gargeya S."/>
            <person name="Fitzgerald M."/>
            <person name="Haas B."/>
            <person name="Abouelleil A."/>
            <person name="Alvarado L."/>
            <person name="Arachchi H.M."/>
            <person name="Berlin A."/>
            <person name="Brown A."/>
            <person name="Chapman S.B."/>
            <person name="Chen Z."/>
            <person name="Dunbar C."/>
            <person name="Freedman E."/>
            <person name="Gearin G."/>
            <person name="Gellesch M."/>
            <person name="Goldberg J."/>
            <person name="Griggs A."/>
            <person name="Gujja S."/>
            <person name="Heiman D."/>
            <person name="Howarth C."/>
            <person name="Larson L."/>
            <person name="Lui A."/>
            <person name="MacDonald P.J.P."/>
            <person name="Montmayeur A."/>
            <person name="Murphy C."/>
            <person name="Neiman D."/>
            <person name="Pearson M."/>
            <person name="Priest M."/>
            <person name="Roberts A."/>
            <person name="Saif S."/>
            <person name="Shea T."/>
            <person name="Shenoy N."/>
            <person name="Sisk P."/>
            <person name="Stolte C."/>
            <person name="Sykes S."/>
            <person name="Wortman J."/>
            <person name="Nusbaum C."/>
            <person name="Birren B."/>
        </authorList>
    </citation>
    <scope>NUCLEOTIDE SEQUENCE</scope>
    <source>
        <strain evidence="6">ACB1</strain>
    </source>
</reference>
<dbReference type="RefSeq" id="WP_009534112.1">
    <property type="nucleotide sequence ID" value="NZ_KE148312.1"/>
</dbReference>
<accession>G9WLN3</accession>
<organism evidence="6 7">
    <name type="scientific">Oribacterium parvum ACB1</name>
    <dbReference type="NCBI Taxonomy" id="796943"/>
    <lineage>
        <taxon>Bacteria</taxon>
        <taxon>Bacillati</taxon>
        <taxon>Bacillota</taxon>
        <taxon>Clostridia</taxon>
        <taxon>Lachnospirales</taxon>
        <taxon>Lachnospiraceae</taxon>
        <taxon>Oribacterium</taxon>
    </lineage>
</organism>
<reference evidence="6" key="2">
    <citation type="submission" date="2013-03" db="EMBL/GenBank/DDBJ databases">
        <title>The Genome Sequence of Oribacterium sp. ACB1.</title>
        <authorList>
            <consortium name="The Broad Institute Genomics Platform"/>
            <consortium name="The Broad Institute Genome Sequencing Center for Infectious Disease"/>
            <person name="Earl A."/>
            <person name="Ward D."/>
            <person name="Feldgarden M."/>
            <person name="Gevers D."/>
            <person name="Sizova M."/>
            <person name="Hazen A."/>
            <person name="Epstein S."/>
            <person name="Walker B."/>
            <person name="Young S."/>
            <person name="Zeng Q."/>
            <person name="Gargeya S."/>
            <person name="Fitzgerald M."/>
            <person name="Haas B."/>
            <person name="Abouelleil A."/>
            <person name="Allen A.W."/>
            <person name="Alvarado L."/>
            <person name="Arachchi H.M."/>
            <person name="Berlin A.M."/>
            <person name="Chapman S.B."/>
            <person name="Gainer-Dewar J."/>
            <person name="Goldberg J."/>
            <person name="Griggs A."/>
            <person name="Gujja S."/>
            <person name="Hansen M."/>
            <person name="Howarth C."/>
            <person name="Imamovic A."/>
            <person name="Ireland A."/>
            <person name="Larimer J."/>
            <person name="McCowan C."/>
            <person name="Murphy C."/>
            <person name="Pearson M."/>
            <person name="Poon T.W."/>
            <person name="Priest M."/>
            <person name="Roberts A."/>
            <person name="Saif S."/>
            <person name="Shea T."/>
            <person name="Sisk P."/>
            <person name="Sykes S."/>
            <person name="Wortman J."/>
            <person name="Nusbaum C."/>
            <person name="Birren B."/>
        </authorList>
    </citation>
    <scope>NUCLEOTIDE SEQUENCE [LARGE SCALE GENOMIC DNA]</scope>
    <source>
        <strain evidence="6">ACB1</strain>
    </source>
</reference>
<feature type="transmembrane region" description="Helical" evidence="5">
    <location>
        <begin position="64"/>
        <end position="90"/>
    </location>
</feature>
<evidence type="ECO:0008006" key="8">
    <source>
        <dbReference type="Google" id="ProtNLM"/>
    </source>
</evidence>
<dbReference type="PATRIC" id="fig|796943.3.peg.626"/>
<comment type="caution">
    <text evidence="6">The sequence shown here is derived from an EMBL/GenBank/DDBJ whole genome shotgun (WGS) entry which is preliminary data.</text>
</comment>
<evidence type="ECO:0000256" key="1">
    <source>
        <dbReference type="ARBA" id="ARBA00004141"/>
    </source>
</evidence>
<evidence type="ECO:0000313" key="7">
    <source>
        <dbReference type="Proteomes" id="UP000018461"/>
    </source>
</evidence>
<dbReference type="STRING" id="796943.HMPREF9625_00242"/>
<evidence type="ECO:0000256" key="4">
    <source>
        <dbReference type="ARBA" id="ARBA00023136"/>
    </source>
</evidence>
<feature type="transmembrane region" description="Helical" evidence="5">
    <location>
        <begin position="21"/>
        <end position="44"/>
    </location>
</feature>
<sequence length="218" mass="25402">MSILERLERKLGRFAVPNLMKYICVMYALGFMIQISAPEFYYYYLDLDPEAILHGHIWRILTFLIFYPASTGFGSIFWAVIGIMVYYSIGRTLEYLWGNFRYNFFFFSGVLLYNVAGILIYLVTGVSLQLNPTYMGFSIFLAYALTLPDTVFYLYFFIPIKAKYLAVLETLLYLYLLVVSPSLGGKLSIVLSFANVLLFFILMNQGKRKNIFNIRNYR</sequence>
<name>G9WLN3_9FIRM</name>
<keyword evidence="4 5" id="KW-0472">Membrane</keyword>
<feature type="transmembrane region" description="Helical" evidence="5">
    <location>
        <begin position="102"/>
        <end position="122"/>
    </location>
</feature>
<dbReference type="GO" id="GO:0016020">
    <property type="term" value="C:membrane"/>
    <property type="evidence" value="ECO:0007669"/>
    <property type="project" value="UniProtKB-SubCell"/>
</dbReference>
<feature type="transmembrane region" description="Helical" evidence="5">
    <location>
        <begin position="164"/>
        <end position="183"/>
    </location>
</feature>
<dbReference type="HOGENOM" id="CLU_070290_0_0_9"/>
<gene>
    <name evidence="6" type="ORF">HMPREF9625_00242</name>
</gene>
<comment type="subcellular location">
    <subcellularLocation>
        <location evidence="1">Membrane</location>
        <topology evidence="1">Multi-pass membrane protein</topology>
    </subcellularLocation>
</comment>
<dbReference type="SUPFAM" id="SSF144091">
    <property type="entry name" value="Rhomboid-like"/>
    <property type="match status" value="1"/>
</dbReference>
<protein>
    <recommendedName>
        <fullName evidence="8">Peptidase S54 rhomboid domain-containing protein</fullName>
    </recommendedName>
</protein>